<proteinExistence type="predicted"/>
<organism evidence="2 3">
    <name type="scientific">Salix purpurea</name>
    <name type="common">Purple osier willow</name>
    <dbReference type="NCBI Taxonomy" id="77065"/>
    <lineage>
        <taxon>Eukaryota</taxon>
        <taxon>Viridiplantae</taxon>
        <taxon>Streptophyta</taxon>
        <taxon>Embryophyta</taxon>
        <taxon>Tracheophyta</taxon>
        <taxon>Spermatophyta</taxon>
        <taxon>Magnoliopsida</taxon>
        <taxon>eudicotyledons</taxon>
        <taxon>Gunneridae</taxon>
        <taxon>Pentapetalae</taxon>
        <taxon>rosids</taxon>
        <taxon>fabids</taxon>
        <taxon>Malpighiales</taxon>
        <taxon>Salicaceae</taxon>
        <taxon>Saliceae</taxon>
        <taxon>Salix</taxon>
    </lineage>
</organism>
<dbReference type="Proteomes" id="UP001151532">
    <property type="component" value="Chromosome 4"/>
</dbReference>
<reference evidence="2" key="1">
    <citation type="submission" date="2022-11" db="EMBL/GenBank/DDBJ databases">
        <authorList>
            <person name="Hyden B.L."/>
            <person name="Feng K."/>
            <person name="Yates T."/>
            <person name="Jawdy S."/>
            <person name="Smart L.B."/>
            <person name="Muchero W."/>
        </authorList>
    </citation>
    <scope>NUCLEOTIDE SEQUENCE</scope>
    <source>
        <tissue evidence="2">Shoot tip</tissue>
    </source>
</reference>
<name>A0A9Q0WG68_SALPP</name>
<keyword evidence="3" id="KW-1185">Reference proteome</keyword>
<dbReference type="EMBL" id="JAPFFK010000004">
    <property type="protein sequence ID" value="KAJ6765831.1"/>
    <property type="molecule type" value="Genomic_DNA"/>
</dbReference>
<feature type="non-terminal residue" evidence="2">
    <location>
        <position position="71"/>
    </location>
</feature>
<feature type="region of interest" description="Disordered" evidence="1">
    <location>
        <begin position="1"/>
        <end position="25"/>
    </location>
</feature>
<evidence type="ECO:0000256" key="1">
    <source>
        <dbReference type="SAM" id="MobiDB-lite"/>
    </source>
</evidence>
<comment type="caution">
    <text evidence="2">The sequence shown here is derived from an EMBL/GenBank/DDBJ whole genome shotgun (WGS) entry which is preliminary data.</text>
</comment>
<sequence>MLSRNSTYHRGFFHRSPPPPLNHQQDHVFSFFSTTPPPPTPISLNPKQNFKLRNLKNGNLTVPCVQATPEA</sequence>
<accession>A0A9Q0WG68</accession>
<gene>
    <name evidence="2" type="ORF">OIU79_021920</name>
</gene>
<evidence type="ECO:0000313" key="3">
    <source>
        <dbReference type="Proteomes" id="UP001151532"/>
    </source>
</evidence>
<dbReference type="AlphaFoldDB" id="A0A9Q0WG68"/>
<protein>
    <submittedName>
        <fullName evidence="2">Uncharacterized protein</fullName>
    </submittedName>
</protein>
<reference evidence="2" key="2">
    <citation type="journal article" date="2023" name="Int. J. Mol. Sci.">
        <title>De Novo Assembly and Annotation of 11 Diverse Shrub Willow (Salix) Genomes Reveals Novel Gene Organization in Sex-Linked Regions.</title>
        <authorList>
            <person name="Hyden B."/>
            <person name="Feng K."/>
            <person name="Yates T.B."/>
            <person name="Jawdy S."/>
            <person name="Cereghino C."/>
            <person name="Smart L.B."/>
            <person name="Muchero W."/>
        </authorList>
    </citation>
    <scope>NUCLEOTIDE SEQUENCE</scope>
    <source>
        <tissue evidence="2">Shoot tip</tissue>
    </source>
</reference>
<evidence type="ECO:0000313" key="2">
    <source>
        <dbReference type="EMBL" id="KAJ6765831.1"/>
    </source>
</evidence>